<reference evidence="1" key="2">
    <citation type="submission" date="2022-09" db="EMBL/GenBank/DDBJ databases">
        <authorList>
            <person name="Cesa-Luna C."/>
            <person name="Girard L."/>
            <person name="Lood C."/>
            <person name="Hofte M."/>
            <person name="De Mot R."/>
        </authorList>
    </citation>
    <scope>NUCLEOTIDE SEQUENCE</scope>
    <source>
        <strain evidence="1">COR51</strain>
    </source>
</reference>
<dbReference type="Proteomes" id="UP001139994">
    <property type="component" value="Unassembled WGS sequence"/>
</dbReference>
<sequence length="55" mass="5833">MSCSWPLRSTLVAIGAFGLFVLAMSGHVPPVFRVILKLGIAPYAVARRGPLLQPG</sequence>
<evidence type="ECO:0000313" key="1">
    <source>
        <dbReference type="EMBL" id="MCU7239301.1"/>
    </source>
</evidence>
<dbReference type="RefSeq" id="WP_262951832.1">
    <property type="nucleotide sequence ID" value="NZ_JAOSLA010000021.1"/>
</dbReference>
<name>A0ABT2VC44_9PSED</name>
<gene>
    <name evidence="1" type="ORF">OC929_14710</name>
</gene>
<reference evidence="1" key="1">
    <citation type="journal article" date="2022" name="Microbiol. Spectr.">
        <title>An Nuclear Magnetic Resonance Fingerprint Matching Approach for the Identification and Structural Re-Evaluation of Pseudomonas Lipopeptides.</title>
        <authorList>
            <person name="De Roo V."/>
            <person name="Verleysen Y."/>
            <person name="Kovacs B."/>
            <person name="De Vleeschouwer M."/>
            <person name="Muangkaew P."/>
            <person name="Girard L."/>
            <person name="Hofte M."/>
            <person name="De Mot R."/>
            <person name="Madder A."/>
            <person name="Geudens N."/>
            <person name="Martins J.C."/>
        </authorList>
    </citation>
    <scope>NUCLEOTIDE SEQUENCE</scope>
    <source>
        <strain evidence="1">COR51</strain>
    </source>
</reference>
<keyword evidence="2" id="KW-1185">Reference proteome</keyword>
<comment type="caution">
    <text evidence="1">The sequence shown here is derived from an EMBL/GenBank/DDBJ whole genome shotgun (WGS) entry which is preliminary data.</text>
</comment>
<dbReference type="EMBL" id="JAOSLA010000021">
    <property type="protein sequence ID" value="MCU7239301.1"/>
    <property type="molecule type" value="Genomic_DNA"/>
</dbReference>
<proteinExistence type="predicted"/>
<accession>A0ABT2VC44</accession>
<protein>
    <submittedName>
        <fullName evidence="1">Uncharacterized protein</fullName>
    </submittedName>
</protein>
<reference evidence="1" key="3">
    <citation type="journal article" date="2023" name="mSystems">
        <title>Charting the Lipopeptidome of Nonpathogenic Pseudomonas.</title>
        <authorList>
            <person name="Cesa-Luna C."/>
            <person name="Geudens N."/>
            <person name="Girard L."/>
            <person name="De Roo V."/>
            <person name="Maklad H.R."/>
            <person name="Martins J.C."/>
            <person name="Hofte M."/>
            <person name="De Mot R."/>
        </authorList>
    </citation>
    <scope>NUCLEOTIDE SEQUENCE</scope>
    <source>
        <strain evidence="1">COR51</strain>
    </source>
</reference>
<evidence type="ECO:0000313" key="2">
    <source>
        <dbReference type="Proteomes" id="UP001139994"/>
    </source>
</evidence>
<organism evidence="1 2">
    <name type="scientific">Pseudomonas peradeniyensis</name>
    <dbReference type="NCBI Taxonomy" id="2745488"/>
    <lineage>
        <taxon>Bacteria</taxon>
        <taxon>Pseudomonadati</taxon>
        <taxon>Pseudomonadota</taxon>
        <taxon>Gammaproteobacteria</taxon>
        <taxon>Pseudomonadales</taxon>
        <taxon>Pseudomonadaceae</taxon>
        <taxon>Pseudomonas</taxon>
    </lineage>
</organism>